<feature type="compositionally biased region" description="Basic and acidic residues" evidence="1">
    <location>
        <begin position="39"/>
        <end position="56"/>
    </location>
</feature>
<proteinExistence type="predicted"/>
<organism evidence="2 3">
    <name type="scientific">Cannabis sativa</name>
    <name type="common">Hemp</name>
    <name type="synonym">Marijuana</name>
    <dbReference type="NCBI Taxonomy" id="3483"/>
    <lineage>
        <taxon>Eukaryota</taxon>
        <taxon>Viridiplantae</taxon>
        <taxon>Streptophyta</taxon>
        <taxon>Embryophyta</taxon>
        <taxon>Tracheophyta</taxon>
        <taxon>Spermatophyta</taxon>
        <taxon>Magnoliopsida</taxon>
        <taxon>eudicotyledons</taxon>
        <taxon>Gunneridae</taxon>
        <taxon>Pentapetalae</taxon>
        <taxon>rosids</taxon>
        <taxon>fabids</taxon>
        <taxon>Rosales</taxon>
        <taxon>Cannabaceae</taxon>
        <taxon>Cannabis</taxon>
    </lineage>
</organism>
<feature type="region of interest" description="Disordered" evidence="1">
    <location>
        <begin position="1"/>
        <end position="64"/>
    </location>
</feature>
<keyword evidence="3" id="KW-1185">Reference proteome</keyword>
<evidence type="ECO:0000256" key="1">
    <source>
        <dbReference type="SAM" id="MobiDB-lite"/>
    </source>
</evidence>
<evidence type="ECO:0000313" key="3">
    <source>
        <dbReference type="Proteomes" id="UP000596661"/>
    </source>
</evidence>
<sequence>MRRAFSAREGQKQKNREPSLIMYPTKRPTPKGNSTAAFEKNKKAQDQRKVRSDLPKGKVPQGVSFPKRKLAPKLWRSEEHIYASRYEKKRGLPGKIPQSICDMNSMSNTETSGHALTREKKKVAPLQ</sequence>
<reference evidence="2" key="1">
    <citation type="submission" date="2018-11" db="EMBL/GenBank/DDBJ databases">
        <authorList>
            <person name="Grassa J C."/>
        </authorList>
    </citation>
    <scope>NUCLEOTIDE SEQUENCE [LARGE SCALE GENOMIC DNA]</scope>
</reference>
<dbReference type="EMBL" id="UZAU01000018">
    <property type="status" value="NOT_ANNOTATED_CDS"/>
    <property type="molecule type" value="Genomic_DNA"/>
</dbReference>
<feature type="region of interest" description="Disordered" evidence="1">
    <location>
        <begin position="92"/>
        <end position="127"/>
    </location>
</feature>
<dbReference type="Proteomes" id="UP000596661">
    <property type="component" value="Chromosome 1"/>
</dbReference>
<name>A0A803NRA2_CANSA</name>
<dbReference type="EnsemblPlants" id="evm.model.01.889">
    <property type="protein sequence ID" value="cds.evm.model.01.889"/>
    <property type="gene ID" value="evm.TU.01.889"/>
</dbReference>
<accession>A0A803NRA2</accession>
<dbReference type="Gramene" id="evm.model.01.889">
    <property type="protein sequence ID" value="cds.evm.model.01.889"/>
    <property type="gene ID" value="evm.TU.01.889"/>
</dbReference>
<reference evidence="2" key="2">
    <citation type="submission" date="2021-03" db="UniProtKB">
        <authorList>
            <consortium name="EnsemblPlants"/>
        </authorList>
    </citation>
    <scope>IDENTIFICATION</scope>
</reference>
<evidence type="ECO:0000313" key="2">
    <source>
        <dbReference type="EnsemblPlants" id="cds.evm.model.01.889"/>
    </source>
</evidence>
<feature type="compositionally biased region" description="Polar residues" evidence="1">
    <location>
        <begin position="101"/>
        <end position="114"/>
    </location>
</feature>
<dbReference type="AlphaFoldDB" id="A0A803NRA2"/>
<protein>
    <submittedName>
        <fullName evidence="2">Uncharacterized protein</fullName>
    </submittedName>
</protein>